<dbReference type="GO" id="GO:0016020">
    <property type="term" value="C:membrane"/>
    <property type="evidence" value="ECO:0007669"/>
    <property type="project" value="TreeGrafter"/>
</dbReference>
<dbReference type="AlphaFoldDB" id="A0A1H3N0V3"/>
<keyword evidence="1" id="KW-1133">Transmembrane helix</keyword>
<dbReference type="Proteomes" id="UP000182902">
    <property type="component" value="Unassembled WGS sequence"/>
</dbReference>
<feature type="transmembrane region" description="Helical" evidence="1">
    <location>
        <begin position="38"/>
        <end position="57"/>
    </location>
</feature>
<dbReference type="RefSeq" id="WP_069788038.1">
    <property type="nucleotide sequence ID" value="NZ_FNOX01000005.1"/>
</dbReference>
<feature type="transmembrane region" description="Helical" evidence="1">
    <location>
        <begin position="333"/>
        <end position="353"/>
    </location>
</feature>
<keyword evidence="3" id="KW-0808">Transferase</keyword>
<dbReference type="Pfam" id="PF01757">
    <property type="entry name" value="Acyl_transf_3"/>
    <property type="match status" value="1"/>
</dbReference>
<feature type="transmembrane region" description="Helical" evidence="1">
    <location>
        <begin position="270"/>
        <end position="287"/>
    </location>
</feature>
<evidence type="ECO:0000313" key="3">
    <source>
        <dbReference type="EMBL" id="SDY82373.1"/>
    </source>
</evidence>
<dbReference type="GO" id="GO:0016747">
    <property type="term" value="F:acyltransferase activity, transferring groups other than amino-acyl groups"/>
    <property type="evidence" value="ECO:0007669"/>
    <property type="project" value="InterPro"/>
</dbReference>
<organism evidence="3 4">
    <name type="scientific">Pseudomonas salomonii</name>
    <dbReference type="NCBI Taxonomy" id="191391"/>
    <lineage>
        <taxon>Bacteria</taxon>
        <taxon>Pseudomonadati</taxon>
        <taxon>Pseudomonadota</taxon>
        <taxon>Gammaproteobacteria</taxon>
        <taxon>Pseudomonadales</taxon>
        <taxon>Pseudomonadaceae</taxon>
        <taxon>Pseudomonas</taxon>
    </lineage>
</organism>
<feature type="transmembrane region" description="Helical" evidence="1">
    <location>
        <begin position="12"/>
        <end position="32"/>
    </location>
</feature>
<dbReference type="PANTHER" id="PTHR23028">
    <property type="entry name" value="ACETYLTRANSFERASE"/>
    <property type="match status" value="1"/>
</dbReference>
<feature type="transmembrane region" description="Helical" evidence="1">
    <location>
        <begin position="200"/>
        <end position="217"/>
    </location>
</feature>
<feature type="transmembrane region" description="Helical" evidence="1">
    <location>
        <begin position="78"/>
        <end position="97"/>
    </location>
</feature>
<dbReference type="GO" id="GO:0000271">
    <property type="term" value="P:polysaccharide biosynthetic process"/>
    <property type="evidence" value="ECO:0007669"/>
    <property type="project" value="TreeGrafter"/>
</dbReference>
<keyword evidence="1" id="KW-0812">Transmembrane</keyword>
<proteinExistence type="predicted"/>
<dbReference type="PANTHER" id="PTHR23028:SF131">
    <property type="entry name" value="BLR2367 PROTEIN"/>
    <property type="match status" value="1"/>
</dbReference>
<evidence type="ECO:0000259" key="2">
    <source>
        <dbReference type="Pfam" id="PF01757"/>
    </source>
</evidence>
<name>A0A1H3N0V3_9PSED</name>
<feature type="transmembrane region" description="Helical" evidence="1">
    <location>
        <begin position="299"/>
        <end position="321"/>
    </location>
</feature>
<sequence length="546" mass="59585">MKKLDALTSLRFFAAAMIVLGHSHPLFGSFGIANNFSLSQGVSFFFTLSGFILAYNYESLPDWNSAKRFIVSRFARIWPLHIAALLLWILLITPRISMEFSAPGAMLKLLANVTLLQSWTFTAPYVLSFNGVAWSISTEAFFYVIFVFVALSPSKRLPISLALSAICTAALILAATTIPLSSDDGAPGVSMFGALYTNPLARLLEFLFGVYCAKLYKLKSPATNNISPWTWLLIELSALAAIGYALYVVARPAVISQYTGAGLGYYIYKEGIWLLWGALILVFASSRGPVARILSTRPLVFLGEISFALYLAHMIVFNLASLNAPLFKELGNLGMPIFWLICITSAAALHLTVEDPCRRLIVNWWDKKPRITIKKLYRVPQWLSLIVLVAGSAVASNYQPSTVVGVSRPQNTIEGAGSVIPANRFANGISLTDITSSAPKDGLITLKFYFTTHDDISLNRHLGIHLNDAGGNIITVAGDIVIDRSSTSHAKGFSWMNTITVKEADLKNAASIGIANFQDVNKLNEIAEGPSDWGGKRLVISTASLR</sequence>
<evidence type="ECO:0000313" key="4">
    <source>
        <dbReference type="Proteomes" id="UP000182902"/>
    </source>
</evidence>
<dbReference type="InterPro" id="IPR050879">
    <property type="entry name" value="Acyltransferase_3"/>
</dbReference>
<protein>
    <submittedName>
        <fullName evidence="3">Peptidoglycan/LPS O-acetylase OafA/YrhL, contains acyltransferase and SGNH-hydrolase domains</fullName>
    </submittedName>
</protein>
<keyword evidence="3" id="KW-0378">Hydrolase</keyword>
<keyword evidence="1" id="KW-0472">Membrane</keyword>
<dbReference type="GO" id="GO:0016787">
    <property type="term" value="F:hydrolase activity"/>
    <property type="evidence" value="ECO:0007669"/>
    <property type="project" value="UniProtKB-KW"/>
</dbReference>
<feature type="transmembrane region" description="Helical" evidence="1">
    <location>
        <begin position="132"/>
        <end position="152"/>
    </location>
</feature>
<gene>
    <name evidence="3" type="ORF">SAMN05216247_105239</name>
</gene>
<reference evidence="3 4" key="1">
    <citation type="submission" date="2016-10" db="EMBL/GenBank/DDBJ databases">
        <authorList>
            <person name="de Groot N.N."/>
        </authorList>
    </citation>
    <scope>NUCLEOTIDE SEQUENCE [LARGE SCALE GENOMIC DNA]</scope>
    <source>
        <strain evidence="3 4">ICMP 14252</strain>
    </source>
</reference>
<dbReference type="InterPro" id="IPR002656">
    <property type="entry name" value="Acyl_transf_3_dom"/>
</dbReference>
<feature type="transmembrane region" description="Helical" evidence="1">
    <location>
        <begin position="229"/>
        <end position="250"/>
    </location>
</feature>
<evidence type="ECO:0000256" key="1">
    <source>
        <dbReference type="SAM" id="Phobius"/>
    </source>
</evidence>
<accession>A0A1H3N0V3</accession>
<feature type="domain" description="Acyltransferase 3" evidence="2">
    <location>
        <begin position="6"/>
        <end position="344"/>
    </location>
</feature>
<keyword evidence="3" id="KW-0012">Acyltransferase</keyword>
<feature type="transmembrane region" description="Helical" evidence="1">
    <location>
        <begin position="159"/>
        <end position="180"/>
    </location>
</feature>
<dbReference type="EMBL" id="FNOX01000005">
    <property type="protein sequence ID" value="SDY82373.1"/>
    <property type="molecule type" value="Genomic_DNA"/>
</dbReference>